<dbReference type="InterPro" id="IPR008719">
    <property type="entry name" value="N2O_reductase_NosL"/>
</dbReference>
<comment type="caution">
    <text evidence="1">The sequence shown here is derived from an EMBL/GenBank/DDBJ whole genome shotgun (WGS) entry which is preliminary data.</text>
</comment>
<dbReference type="EMBL" id="RBCJ01000003">
    <property type="protein sequence ID" value="RKN79349.1"/>
    <property type="molecule type" value="Genomic_DNA"/>
</dbReference>
<evidence type="ECO:0000313" key="2">
    <source>
        <dbReference type="Proteomes" id="UP000276603"/>
    </source>
</evidence>
<reference evidence="1 2" key="1">
    <citation type="submission" date="2018-10" db="EMBL/GenBank/DDBJ databases">
        <title>Ulvibacterium marinum gen. nov., sp. nov., a novel marine bacterium of the family Flavobacteriaceae, isolated from a culture of the green alga Ulva prolifera.</title>
        <authorList>
            <person name="Zhang Z."/>
        </authorList>
    </citation>
    <scope>NUCLEOTIDE SEQUENCE [LARGE SCALE GENOMIC DNA]</scope>
    <source>
        <strain evidence="1 2">CCMM003</strain>
    </source>
</reference>
<dbReference type="AlphaFoldDB" id="A0A3B0C5X5"/>
<protein>
    <recommendedName>
        <fullName evidence="3">Copper-binding protein</fullName>
    </recommendedName>
</protein>
<dbReference type="OrthoDB" id="9792749at2"/>
<keyword evidence="2" id="KW-1185">Reference proteome</keyword>
<dbReference type="SUPFAM" id="SSF160387">
    <property type="entry name" value="NosL/MerB-like"/>
    <property type="match status" value="1"/>
</dbReference>
<dbReference type="PROSITE" id="PS51257">
    <property type="entry name" value="PROKAR_LIPOPROTEIN"/>
    <property type="match status" value="1"/>
</dbReference>
<dbReference type="Pfam" id="PF05573">
    <property type="entry name" value="NosL"/>
    <property type="match status" value="1"/>
</dbReference>
<dbReference type="PANTHER" id="PTHR41247:SF1">
    <property type="entry name" value="HTH-TYPE TRANSCRIPTIONAL REPRESSOR YCNK"/>
    <property type="match status" value="1"/>
</dbReference>
<organism evidence="1 2">
    <name type="scientific">Ulvibacterium marinum</name>
    <dbReference type="NCBI Taxonomy" id="2419782"/>
    <lineage>
        <taxon>Bacteria</taxon>
        <taxon>Pseudomonadati</taxon>
        <taxon>Bacteroidota</taxon>
        <taxon>Flavobacteriia</taxon>
        <taxon>Flavobacteriales</taxon>
        <taxon>Flavobacteriaceae</taxon>
        <taxon>Ulvibacterium</taxon>
    </lineage>
</organism>
<dbReference type="Proteomes" id="UP000276603">
    <property type="component" value="Unassembled WGS sequence"/>
</dbReference>
<dbReference type="RefSeq" id="WP_120712163.1">
    <property type="nucleotide sequence ID" value="NZ_RBCJ01000003.1"/>
</dbReference>
<sequence length="144" mass="15986">MRSRGILFGFFTVLVFACNVKPQPIEYGSDGCHFCSMTIVDRQHAAQMVTEKGKTFKFDAVECMMNHLKEIDQGTVALFLVNDYSEPGELVDAKKATYLISEGIPSPMGEFLTAFGNDADAKNAKEGNGGDLYSWDELLNRFKP</sequence>
<evidence type="ECO:0008006" key="3">
    <source>
        <dbReference type="Google" id="ProtNLM"/>
    </source>
</evidence>
<proteinExistence type="predicted"/>
<gene>
    <name evidence="1" type="ORF">D7Z94_13605</name>
</gene>
<evidence type="ECO:0000313" key="1">
    <source>
        <dbReference type="EMBL" id="RKN79349.1"/>
    </source>
</evidence>
<name>A0A3B0C5X5_9FLAO</name>
<dbReference type="PANTHER" id="PTHR41247">
    <property type="entry name" value="HTH-TYPE TRANSCRIPTIONAL REPRESSOR YCNK"/>
    <property type="match status" value="1"/>
</dbReference>
<accession>A0A3B0C5X5</accession>